<dbReference type="EMBL" id="JAINUF010000006">
    <property type="protein sequence ID" value="KAJ8355761.1"/>
    <property type="molecule type" value="Genomic_DNA"/>
</dbReference>
<dbReference type="AlphaFoldDB" id="A0A9Q1FCP5"/>
<evidence type="ECO:0000313" key="3">
    <source>
        <dbReference type="Proteomes" id="UP001152622"/>
    </source>
</evidence>
<dbReference type="Proteomes" id="UP001152622">
    <property type="component" value="Chromosome 6"/>
</dbReference>
<proteinExistence type="predicted"/>
<organism evidence="2 3">
    <name type="scientific">Synaphobranchus kaupii</name>
    <name type="common">Kaup's arrowtooth eel</name>
    <dbReference type="NCBI Taxonomy" id="118154"/>
    <lineage>
        <taxon>Eukaryota</taxon>
        <taxon>Metazoa</taxon>
        <taxon>Chordata</taxon>
        <taxon>Craniata</taxon>
        <taxon>Vertebrata</taxon>
        <taxon>Euteleostomi</taxon>
        <taxon>Actinopterygii</taxon>
        <taxon>Neopterygii</taxon>
        <taxon>Teleostei</taxon>
        <taxon>Anguilliformes</taxon>
        <taxon>Synaphobranchidae</taxon>
        <taxon>Synaphobranchus</taxon>
    </lineage>
</organism>
<sequence>MEDSLAITSDNRRKKTKQSRASKIMTSQVSRVSVSCSPAGGTLAPSQLKRVRQPRWGRPNQRSGGGSPNGQGLLRRNGTVPSRLQALSRVPCVFEKRTCAPFEPKHTDSGCVPA</sequence>
<gene>
    <name evidence="2" type="ORF">SKAU_G00185550</name>
</gene>
<keyword evidence="3" id="KW-1185">Reference proteome</keyword>
<protein>
    <submittedName>
        <fullName evidence="2">Uncharacterized protein</fullName>
    </submittedName>
</protein>
<evidence type="ECO:0000256" key="1">
    <source>
        <dbReference type="SAM" id="MobiDB-lite"/>
    </source>
</evidence>
<evidence type="ECO:0000313" key="2">
    <source>
        <dbReference type="EMBL" id="KAJ8355761.1"/>
    </source>
</evidence>
<feature type="region of interest" description="Disordered" evidence="1">
    <location>
        <begin position="1"/>
        <end position="80"/>
    </location>
</feature>
<comment type="caution">
    <text evidence="2">The sequence shown here is derived from an EMBL/GenBank/DDBJ whole genome shotgun (WGS) entry which is preliminary data.</text>
</comment>
<feature type="compositionally biased region" description="Polar residues" evidence="1">
    <location>
        <begin position="21"/>
        <end position="36"/>
    </location>
</feature>
<reference evidence="2" key="1">
    <citation type="journal article" date="2023" name="Science">
        <title>Genome structures resolve the early diversification of teleost fishes.</title>
        <authorList>
            <person name="Parey E."/>
            <person name="Louis A."/>
            <person name="Montfort J."/>
            <person name="Bouchez O."/>
            <person name="Roques C."/>
            <person name="Iampietro C."/>
            <person name="Lluch J."/>
            <person name="Castinel A."/>
            <person name="Donnadieu C."/>
            <person name="Desvignes T."/>
            <person name="Floi Bucao C."/>
            <person name="Jouanno E."/>
            <person name="Wen M."/>
            <person name="Mejri S."/>
            <person name="Dirks R."/>
            <person name="Jansen H."/>
            <person name="Henkel C."/>
            <person name="Chen W.J."/>
            <person name="Zahm M."/>
            <person name="Cabau C."/>
            <person name="Klopp C."/>
            <person name="Thompson A.W."/>
            <person name="Robinson-Rechavi M."/>
            <person name="Braasch I."/>
            <person name="Lecointre G."/>
            <person name="Bobe J."/>
            <person name="Postlethwait J.H."/>
            <person name="Berthelot C."/>
            <person name="Roest Crollius H."/>
            <person name="Guiguen Y."/>
        </authorList>
    </citation>
    <scope>NUCLEOTIDE SEQUENCE</scope>
    <source>
        <strain evidence="2">WJC10195</strain>
    </source>
</reference>
<name>A0A9Q1FCP5_SYNKA</name>
<accession>A0A9Q1FCP5</accession>